<proteinExistence type="predicted"/>
<dbReference type="Proteomes" id="UP000814033">
    <property type="component" value="Unassembled WGS sequence"/>
</dbReference>
<organism evidence="1 2">
    <name type="scientific">Auriscalpium vulgare</name>
    <dbReference type="NCBI Taxonomy" id="40419"/>
    <lineage>
        <taxon>Eukaryota</taxon>
        <taxon>Fungi</taxon>
        <taxon>Dikarya</taxon>
        <taxon>Basidiomycota</taxon>
        <taxon>Agaricomycotina</taxon>
        <taxon>Agaricomycetes</taxon>
        <taxon>Russulales</taxon>
        <taxon>Auriscalpiaceae</taxon>
        <taxon>Auriscalpium</taxon>
    </lineage>
</organism>
<evidence type="ECO:0000313" key="2">
    <source>
        <dbReference type="Proteomes" id="UP000814033"/>
    </source>
</evidence>
<sequence length="105" mass="11615">MCRPAQRSSDAFGAADTRHSPSRRLLALLTWVIIATATGWVTGRTGACSFPVDTAPTLQRFTCCQSAEHIRAPPVSQIRLHRPRTTPYAKLAVHAPRRWMDFDGA</sequence>
<accession>A0ACB8R5D4</accession>
<reference evidence="1" key="1">
    <citation type="submission" date="2021-02" db="EMBL/GenBank/DDBJ databases">
        <authorList>
            <consortium name="DOE Joint Genome Institute"/>
            <person name="Ahrendt S."/>
            <person name="Looney B.P."/>
            <person name="Miyauchi S."/>
            <person name="Morin E."/>
            <person name="Drula E."/>
            <person name="Courty P.E."/>
            <person name="Chicoki N."/>
            <person name="Fauchery L."/>
            <person name="Kohler A."/>
            <person name="Kuo A."/>
            <person name="Labutti K."/>
            <person name="Pangilinan J."/>
            <person name="Lipzen A."/>
            <person name="Riley R."/>
            <person name="Andreopoulos W."/>
            <person name="He G."/>
            <person name="Johnson J."/>
            <person name="Barry K.W."/>
            <person name="Grigoriev I.V."/>
            <person name="Nagy L."/>
            <person name="Hibbett D."/>
            <person name="Henrissat B."/>
            <person name="Matheny P.B."/>
            <person name="Labbe J."/>
            <person name="Martin F."/>
        </authorList>
    </citation>
    <scope>NUCLEOTIDE SEQUENCE</scope>
    <source>
        <strain evidence="1">FP105234-sp</strain>
    </source>
</reference>
<evidence type="ECO:0000313" key="1">
    <source>
        <dbReference type="EMBL" id="KAI0039238.1"/>
    </source>
</evidence>
<dbReference type="EMBL" id="MU276334">
    <property type="protein sequence ID" value="KAI0039238.1"/>
    <property type="molecule type" value="Genomic_DNA"/>
</dbReference>
<keyword evidence="2" id="KW-1185">Reference proteome</keyword>
<protein>
    <submittedName>
        <fullName evidence="1">Uncharacterized protein</fullName>
    </submittedName>
</protein>
<name>A0ACB8R5D4_9AGAM</name>
<reference evidence="1" key="2">
    <citation type="journal article" date="2022" name="New Phytol.">
        <title>Evolutionary transition to the ectomycorrhizal habit in the genomes of a hyperdiverse lineage of mushroom-forming fungi.</title>
        <authorList>
            <person name="Looney B."/>
            <person name="Miyauchi S."/>
            <person name="Morin E."/>
            <person name="Drula E."/>
            <person name="Courty P.E."/>
            <person name="Kohler A."/>
            <person name="Kuo A."/>
            <person name="LaButti K."/>
            <person name="Pangilinan J."/>
            <person name="Lipzen A."/>
            <person name="Riley R."/>
            <person name="Andreopoulos W."/>
            <person name="He G."/>
            <person name="Johnson J."/>
            <person name="Nolan M."/>
            <person name="Tritt A."/>
            <person name="Barry K.W."/>
            <person name="Grigoriev I.V."/>
            <person name="Nagy L.G."/>
            <person name="Hibbett D."/>
            <person name="Henrissat B."/>
            <person name="Matheny P.B."/>
            <person name="Labbe J."/>
            <person name="Martin F.M."/>
        </authorList>
    </citation>
    <scope>NUCLEOTIDE SEQUENCE</scope>
    <source>
        <strain evidence="1">FP105234-sp</strain>
    </source>
</reference>
<comment type="caution">
    <text evidence="1">The sequence shown here is derived from an EMBL/GenBank/DDBJ whole genome shotgun (WGS) entry which is preliminary data.</text>
</comment>
<gene>
    <name evidence="1" type="ORF">FA95DRAFT_1567267</name>
</gene>